<proteinExistence type="predicted"/>
<comment type="caution">
    <text evidence="1">The sequence shown here is derived from an EMBL/GenBank/DDBJ whole genome shotgun (WGS) entry which is preliminary data.</text>
</comment>
<organism evidence="1 2">
    <name type="scientific">Gossypium arboreum</name>
    <name type="common">Tree cotton</name>
    <name type="synonym">Gossypium nanking</name>
    <dbReference type="NCBI Taxonomy" id="29729"/>
    <lineage>
        <taxon>Eukaryota</taxon>
        <taxon>Viridiplantae</taxon>
        <taxon>Streptophyta</taxon>
        <taxon>Embryophyta</taxon>
        <taxon>Tracheophyta</taxon>
        <taxon>Spermatophyta</taxon>
        <taxon>Magnoliopsida</taxon>
        <taxon>eudicotyledons</taxon>
        <taxon>Gunneridae</taxon>
        <taxon>Pentapetalae</taxon>
        <taxon>rosids</taxon>
        <taxon>malvids</taxon>
        <taxon>Malvales</taxon>
        <taxon>Malvaceae</taxon>
        <taxon>Malvoideae</taxon>
        <taxon>Gossypium</taxon>
    </lineage>
</organism>
<accession>A0ABR0QU94</accession>
<evidence type="ECO:0000313" key="2">
    <source>
        <dbReference type="Proteomes" id="UP001358586"/>
    </source>
</evidence>
<evidence type="ECO:0000313" key="1">
    <source>
        <dbReference type="EMBL" id="KAK5842889.1"/>
    </source>
</evidence>
<evidence type="ECO:0008006" key="3">
    <source>
        <dbReference type="Google" id="ProtNLM"/>
    </source>
</evidence>
<gene>
    <name evidence="1" type="ORF">PVK06_005306</name>
</gene>
<dbReference type="Proteomes" id="UP001358586">
    <property type="component" value="Chromosome 2"/>
</dbReference>
<name>A0ABR0QU94_GOSAR</name>
<protein>
    <recommendedName>
        <fullName evidence="3">Secreted protein</fullName>
    </recommendedName>
</protein>
<reference evidence="1 2" key="1">
    <citation type="submission" date="2023-03" db="EMBL/GenBank/DDBJ databases">
        <title>WGS of Gossypium arboreum.</title>
        <authorList>
            <person name="Yu D."/>
        </authorList>
    </citation>
    <scope>NUCLEOTIDE SEQUENCE [LARGE SCALE GENOMIC DNA]</scope>
    <source>
        <tissue evidence="1">Leaf</tissue>
    </source>
</reference>
<keyword evidence="2" id="KW-1185">Reference proteome</keyword>
<sequence>MCFLVFFFDAAGSFFGFHSYPNLARGTGWCAPLYVGLSRRPAWFYLYVKGAVEGEGGGSFVISLLGFVGVFRPASSLMLSSWFLVID</sequence>
<dbReference type="EMBL" id="JARKNE010000002">
    <property type="protein sequence ID" value="KAK5842889.1"/>
    <property type="molecule type" value="Genomic_DNA"/>
</dbReference>